<evidence type="ECO:0000313" key="6">
    <source>
        <dbReference type="EMBL" id="MDF8335914.1"/>
    </source>
</evidence>
<comment type="caution">
    <text evidence="6">The sequence shown here is derived from an EMBL/GenBank/DDBJ whole genome shotgun (WGS) entry which is preliminary data.</text>
</comment>
<dbReference type="PROSITE" id="PS50931">
    <property type="entry name" value="HTH_LYSR"/>
    <property type="match status" value="1"/>
</dbReference>
<evidence type="ECO:0000256" key="4">
    <source>
        <dbReference type="ARBA" id="ARBA00023163"/>
    </source>
</evidence>
<proteinExistence type="inferred from homology"/>
<dbReference type="InterPro" id="IPR036390">
    <property type="entry name" value="WH_DNA-bd_sf"/>
</dbReference>
<gene>
    <name evidence="6" type="ORF">POM99_22165</name>
</gene>
<dbReference type="PANTHER" id="PTHR30537:SF10">
    <property type="entry name" value="TRANSCRIPTIONAL REGULATOR-RELATED"/>
    <property type="match status" value="1"/>
</dbReference>
<dbReference type="Gene3D" id="3.40.190.290">
    <property type="match status" value="1"/>
</dbReference>
<reference evidence="6 7" key="1">
    <citation type="submission" date="2023-03" db="EMBL/GenBank/DDBJ databases">
        <title>Novosphingobium cyanobacteriorum sp. nov., isolated from a eutrophic reservoir during the Microcystis bloom period.</title>
        <authorList>
            <person name="Kang M."/>
            <person name="Le V."/>
            <person name="Ko S.-R."/>
            <person name="Lee S.-A."/>
            <person name="Ahn C.-Y."/>
        </authorList>
    </citation>
    <scope>NUCLEOTIDE SEQUENCE [LARGE SCALE GENOMIC DNA]</scope>
    <source>
        <strain evidence="6 7">HBC54</strain>
    </source>
</reference>
<sequence length="296" mass="32655">MDSWEGIDEFVAVARTGSFIAGAQSLGVSRTHMSRAIARLEDSLNARLLHRTTRTVNLTPTGRIFLDHCSRLLNDRDEAMALVREQGEPRGELRITCSTALGERFVAPLARRFAVQHPQLTLFLDLSNRLVDLVGEGYDLAIRTGSLFSSNLIATRIGSRQFHTCASPTYLDRRGKPHAIDDLDRHDCLIGSSPAWHFSVDGAERIYRPKGSWSCNNGQTVLDAAMEGMGICHLPQSYVAPALEAGQLVPLLGENAPPTEPIWAVYPDRRHLSPKVQRFVALLKTELPRILPGGVS</sequence>
<organism evidence="6 7">
    <name type="scientific">Novosphingobium cyanobacteriorum</name>
    <dbReference type="NCBI Taxonomy" id="3024215"/>
    <lineage>
        <taxon>Bacteria</taxon>
        <taxon>Pseudomonadati</taxon>
        <taxon>Pseudomonadota</taxon>
        <taxon>Alphaproteobacteria</taxon>
        <taxon>Sphingomonadales</taxon>
        <taxon>Sphingomonadaceae</taxon>
        <taxon>Novosphingobium</taxon>
    </lineage>
</organism>
<dbReference type="Gene3D" id="1.10.10.10">
    <property type="entry name" value="Winged helix-like DNA-binding domain superfamily/Winged helix DNA-binding domain"/>
    <property type="match status" value="1"/>
</dbReference>
<dbReference type="Pfam" id="PF03466">
    <property type="entry name" value="LysR_substrate"/>
    <property type="match status" value="1"/>
</dbReference>
<name>A0ABT6CQQ7_9SPHN</name>
<evidence type="ECO:0000256" key="1">
    <source>
        <dbReference type="ARBA" id="ARBA00009437"/>
    </source>
</evidence>
<dbReference type="Proteomes" id="UP001222770">
    <property type="component" value="Unassembled WGS sequence"/>
</dbReference>
<feature type="domain" description="HTH lysR-type" evidence="5">
    <location>
        <begin position="10"/>
        <end position="59"/>
    </location>
</feature>
<keyword evidence="7" id="KW-1185">Reference proteome</keyword>
<dbReference type="SUPFAM" id="SSF53850">
    <property type="entry name" value="Periplasmic binding protein-like II"/>
    <property type="match status" value="1"/>
</dbReference>
<dbReference type="Pfam" id="PF00126">
    <property type="entry name" value="HTH_1"/>
    <property type="match status" value="1"/>
</dbReference>
<dbReference type="InterPro" id="IPR058163">
    <property type="entry name" value="LysR-type_TF_proteobact-type"/>
</dbReference>
<evidence type="ECO:0000256" key="3">
    <source>
        <dbReference type="ARBA" id="ARBA00023125"/>
    </source>
</evidence>
<keyword evidence="4" id="KW-0804">Transcription</keyword>
<protein>
    <submittedName>
        <fullName evidence="6">LysR family transcriptional regulator</fullName>
    </submittedName>
</protein>
<comment type="similarity">
    <text evidence="1">Belongs to the LysR transcriptional regulatory family.</text>
</comment>
<dbReference type="SUPFAM" id="SSF46785">
    <property type="entry name" value="Winged helix' DNA-binding domain"/>
    <property type="match status" value="1"/>
</dbReference>
<evidence type="ECO:0000259" key="5">
    <source>
        <dbReference type="PROSITE" id="PS50931"/>
    </source>
</evidence>
<dbReference type="InterPro" id="IPR005119">
    <property type="entry name" value="LysR_subst-bd"/>
</dbReference>
<keyword evidence="3" id="KW-0238">DNA-binding</keyword>
<keyword evidence="2" id="KW-0805">Transcription regulation</keyword>
<dbReference type="EMBL" id="JAROCY010000065">
    <property type="protein sequence ID" value="MDF8335914.1"/>
    <property type="molecule type" value="Genomic_DNA"/>
</dbReference>
<dbReference type="PANTHER" id="PTHR30537">
    <property type="entry name" value="HTH-TYPE TRANSCRIPTIONAL REGULATOR"/>
    <property type="match status" value="1"/>
</dbReference>
<evidence type="ECO:0000313" key="7">
    <source>
        <dbReference type="Proteomes" id="UP001222770"/>
    </source>
</evidence>
<dbReference type="InterPro" id="IPR000847">
    <property type="entry name" value="LysR_HTH_N"/>
</dbReference>
<dbReference type="RefSeq" id="WP_277280985.1">
    <property type="nucleotide sequence ID" value="NZ_JAROCY010000065.1"/>
</dbReference>
<accession>A0ABT6CQQ7</accession>
<dbReference type="InterPro" id="IPR036388">
    <property type="entry name" value="WH-like_DNA-bd_sf"/>
</dbReference>
<evidence type="ECO:0000256" key="2">
    <source>
        <dbReference type="ARBA" id="ARBA00023015"/>
    </source>
</evidence>